<dbReference type="InterPro" id="IPR036388">
    <property type="entry name" value="WH-like_DNA-bd_sf"/>
</dbReference>
<name>A0A3E4LSL0_9FIRM</name>
<dbReference type="SUPFAM" id="SSF88659">
    <property type="entry name" value="Sigma3 and sigma4 domains of RNA polymerase sigma factors"/>
    <property type="match status" value="1"/>
</dbReference>
<evidence type="ECO:0000313" key="2">
    <source>
        <dbReference type="EMBL" id="RGK40468.1"/>
    </source>
</evidence>
<feature type="domain" description="RNA polymerase sigma factor 70 region 4 type 2" evidence="1">
    <location>
        <begin position="81"/>
        <end position="125"/>
    </location>
</feature>
<dbReference type="RefSeq" id="WP_117688052.1">
    <property type="nucleotide sequence ID" value="NZ_QSQN01000014.1"/>
</dbReference>
<proteinExistence type="predicted"/>
<dbReference type="GO" id="GO:0003677">
    <property type="term" value="F:DNA binding"/>
    <property type="evidence" value="ECO:0007669"/>
    <property type="project" value="InterPro"/>
</dbReference>
<dbReference type="Pfam" id="PF08281">
    <property type="entry name" value="Sigma70_r4_2"/>
    <property type="match status" value="1"/>
</dbReference>
<dbReference type="EMBL" id="QSQN01000014">
    <property type="protein sequence ID" value="RGK40468.1"/>
    <property type="molecule type" value="Genomic_DNA"/>
</dbReference>
<dbReference type="Gene3D" id="1.10.10.10">
    <property type="entry name" value="Winged helix-like DNA-binding domain superfamily/Winged helix DNA-binding domain"/>
    <property type="match status" value="1"/>
</dbReference>
<accession>A0A3E4LSL0</accession>
<comment type="caution">
    <text evidence="2">The sequence shown here is derived from an EMBL/GenBank/DDBJ whole genome shotgun (WGS) entry which is preliminary data.</text>
</comment>
<evidence type="ECO:0000313" key="3">
    <source>
        <dbReference type="Proteomes" id="UP000260793"/>
    </source>
</evidence>
<evidence type="ECO:0000259" key="1">
    <source>
        <dbReference type="Pfam" id="PF08281"/>
    </source>
</evidence>
<dbReference type="GO" id="GO:0016987">
    <property type="term" value="F:sigma factor activity"/>
    <property type="evidence" value="ECO:0007669"/>
    <property type="project" value="InterPro"/>
</dbReference>
<dbReference type="InterPro" id="IPR013249">
    <property type="entry name" value="RNA_pol_sigma70_r4_t2"/>
</dbReference>
<dbReference type="Proteomes" id="UP000260793">
    <property type="component" value="Unassembled WGS sequence"/>
</dbReference>
<dbReference type="GO" id="GO:0006352">
    <property type="term" value="P:DNA-templated transcription initiation"/>
    <property type="evidence" value="ECO:0007669"/>
    <property type="project" value="InterPro"/>
</dbReference>
<dbReference type="InterPro" id="IPR013324">
    <property type="entry name" value="RNA_pol_sigma_r3/r4-like"/>
</dbReference>
<dbReference type="AlphaFoldDB" id="A0A3E4LSL0"/>
<protein>
    <submittedName>
        <fullName evidence="2">Sigma-70 family RNA polymerase sigma factor</fullName>
    </submittedName>
</protein>
<organism evidence="2 3">
    <name type="scientific">[Ruminococcus] lactaris</name>
    <dbReference type="NCBI Taxonomy" id="46228"/>
    <lineage>
        <taxon>Bacteria</taxon>
        <taxon>Bacillati</taxon>
        <taxon>Bacillota</taxon>
        <taxon>Clostridia</taxon>
        <taxon>Lachnospirales</taxon>
        <taxon>Lachnospiraceae</taxon>
        <taxon>Mediterraneibacter</taxon>
    </lineage>
</organism>
<reference evidence="2 3" key="1">
    <citation type="submission" date="2018-08" db="EMBL/GenBank/DDBJ databases">
        <title>A genome reference for cultivated species of the human gut microbiota.</title>
        <authorList>
            <person name="Zou Y."/>
            <person name="Xue W."/>
            <person name="Luo G."/>
        </authorList>
    </citation>
    <scope>NUCLEOTIDE SEQUENCE [LARGE SCALE GENOMIC DNA]</scope>
    <source>
        <strain evidence="2 3">TF11-7</strain>
    </source>
</reference>
<gene>
    <name evidence="2" type="ORF">DXD17_06560</name>
</gene>
<sequence length="127" mass="14946">MKPTSFETAIRLQFDTPVKRVIDCTVKDYQRELDRRSRREVLFCELPEIVVQSFAIEDEYDLIEKISFVACGIEILVQKSELSKALEKLPEIKRNVLLLSYFEELSDQTIAELMDVTRNGIYKRRQL</sequence>